<evidence type="ECO:0000313" key="3">
    <source>
        <dbReference type="Proteomes" id="UP001139333"/>
    </source>
</evidence>
<name>A0A9X1ZPJ3_9GAMM</name>
<evidence type="ECO:0000256" key="1">
    <source>
        <dbReference type="SAM" id="SignalP"/>
    </source>
</evidence>
<dbReference type="AlphaFoldDB" id="A0A9X1ZPJ3"/>
<organism evidence="2 3">
    <name type="scientific">Shewanella gaetbuli</name>
    <dbReference type="NCBI Taxonomy" id="220752"/>
    <lineage>
        <taxon>Bacteria</taxon>
        <taxon>Pseudomonadati</taxon>
        <taxon>Pseudomonadota</taxon>
        <taxon>Gammaproteobacteria</taxon>
        <taxon>Alteromonadales</taxon>
        <taxon>Shewanellaceae</taxon>
        <taxon>Shewanella</taxon>
    </lineage>
</organism>
<gene>
    <name evidence="2" type="ORF">L2672_03310</name>
</gene>
<dbReference type="RefSeq" id="WP_248994419.1">
    <property type="nucleotide sequence ID" value="NZ_JAKIKP010000002.1"/>
</dbReference>
<feature type="chain" id="PRO_5040871819" evidence="1">
    <location>
        <begin position="21"/>
        <end position="213"/>
    </location>
</feature>
<keyword evidence="1" id="KW-0732">Signal</keyword>
<dbReference type="Proteomes" id="UP001139333">
    <property type="component" value="Unassembled WGS sequence"/>
</dbReference>
<accession>A0A9X1ZPJ3</accession>
<feature type="signal peptide" evidence="1">
    <location>
        <begin position="1"/>
        <end position="20"/>
    </location>
</feature>
<dbReference type="EMBL" id="JAKIKP010000002">
    <property type="protein sequence ID" value="MCL1141733.1"/>
    <property type="molecule type" value="Genomic_DNA"/>
</dbReference>
<keyword evidence="3" id="KW-1185">Reference proteome</keyword>
<reference evidence="2" key="1">
    <citation type="submission" date="2022-01" db="EMBL/GenBank/DDBJ databases">
        <title>Whole genome-based taxonomy of the Shewanellaceae.</title>
        <authorList>
            <person name="Martin-Rodriguez A.J."/>
        </authorList>
    </citation>
    <scope>NUCLEOTIDE SEQUENCE</scope>
    <source>
        <strain evidence="2">DSM 16422</strain>
    </source>
</reference>
<evidence type="ECO:0000313" key="2">
    <source>
        <dbReference type="EMBL" id="MCL1141733.1"/>
    </source>
</evidence>
<sequence length="213" mass="22320">MFNKSLIIIGLLSVSSMTIAETVVPNTFAAGDSIVAADMNENFSAIAGSVDENMTLIEDLIARVEALEAGMTSSVAGRTYHLAQIGVLNRGKVYADNTLHNTSMTVGNLSQNYTLTISSGNTFTFIGSENEGETHNTGAVETLSENLAVSATGTYVQDGATLTLTFDGSGDEVEFVVSKAGSSLLSSQFYAASDDGDGWTRIESSFLAGVEIE</sequence>
<protein>
    <submittedName>
        <fullName evidence="2">Uncharacterized protein</fullName>
    </submittedName>
</protein>
<proteinExistence type="predicted"/>
<comment type="caution">
    <text evidence="2">The sequence shown here is derived from an EMBL/GenBank/DDBJ whole genome shotgun (WGS) entry which is preliminary data.</text>
</comment>